<dbReference type="SMART" id="SM00478">
    <property type="entry name" value="ENDO3c"/>
    <property type="match status" value="1"/>
</dbReference>
<reference evidence="13 14" key="2">
    <citation type="journal article" date="2012" name="Stand. Genomic Sci.">
        <title>Complete Genome Sequence of Clostridium clariflavum DSM 19732.</title>
        <authorList>
            <person name="Izquierdo J.A."/>
            <person name="Goodwin L."/>
            <person name="Davenport K.W."/>
            <person name="Teshima H."/>
            <person name="Bruce D."/>
            <person name="Detter C."/>
            <person name="Tapia R."/>
            <person name="Han S."/>
            <person name="Land M."/>
            <person name="Hauser L."/>
            <person name="Jeffries C.D."/>
            <person name="Han J."/>
            <person name="Pitluck S."/>
            <person name="Nolan M."/>
            <person name="Chen A."/>
            <person name="Huntemann M."/>
            <person name="Mavromatis K."/>
            <person name="Mikhailova N."/>
            <person name="Liolios K."/>
            <person name="Woyke T."/>
            <person name="Lynd L.R."/>
        </authorList>
    </citation>
    <scope>NUCLEOTIDE SEQUENCE [LARGE SCALE GENOMIC DNA]</scope>
    <source>
        <strain evidence="14">DSM 19732 / NBRC 101661 / EBR45</strain>
    </source>
</reference>
<protein>
    <submittedName>
        <fullName evidence="13">Putative endonuclease III-like protein</fullName>
        <ecNumber evidence="13">3.2.2.-</ecNumber>
    </submittedName>
</protein>
<dbReference type="InterPro" id="IPR003583">
    <property type="entry name" value="Hlx-hairpin-Hlx_DNA-bd_motif"/>
</dbReference>
<keyword evidence="14" id="KW-1185">Reference proteome</keyword>
<comment type="similarity">
    <text evidence="2">Belongs to the Nth/MutY family.</text>
</comment>
<accession>G8M0S1</accession>
<dbReference type="EC" id="3.2.2.-" evidence="13"/>
<feature type="domain" description="Helix-hairpin-helix DNA-binding motif class 1" evidence="11">
    <location>
        <begin position="125"/>
        <end position="144"/>
    </location>
</feature>
<evidence type="ECO:0000256" key="5">
    <source>
        <dbReference type="ARBA" id="ARBA00022763"/>
    </source>
</evidence>
<gene>
    <name evidence="13" type="ordered locus">Clocl_2583</name>
</gene>
<keyword evidence="7" id="KW-0408">Iron</keyword>
<keyword evidence="13" id="KW-0540">Nuclease</keyword>
<evidence type="ECO:0000256" key="1">
    <source>
        <dbReference type="ARBA" id="ARBA00001966"/>
    </source>
</evidence>
<dbReference type="HOGENOM" id="CLU_012862_6_0_9"/>
<evidence type="ECO:0000256" key="7">
    <source>
        <dbReference type="ARBA" id="ARBA00023004"/>
    </source>
</evidence>
<dbReference type="GO" id="GO:0004519">
    <property type="term" value="F:endonuclease activity"/>
    <property type="evidence" value="ECO:0007669"/>
    <property type="project" value="UniProtKB-KW"/>
</dbReference>
<dbReference type="Pfam" id="PF00730">
    <property type="entry name" value="HhH-GPD"/>
    <property type="match status" value="1"/>
</dbReference>
<dbReference type="Gene3D" id="1.10.1670.10">
    <property type="entry name" value="Helix-hairpin-Helix base-excision DNA repair enzymes (C-terminal)"/>
    <property type="match status" value="1"/>
</dbReference>
<feature type="domain" description="HhH-GPD" evidence="12">
    <location>
        <begin position="45"/>
        <end position="204"/>
    </location>
</feature>
<comment type="cofactor">
    <cofactor evidence="1">
        <name>[4Fe-4S] cluster</name>
        <dbReference type="ChEBI" id="CHEBI:49883"/>
    </cofactor>
</comment>
<dbReference type="Proteomes" id="UP000005435">
    <property type="component" value="Chromosome"/>
</dbReference>
<dbReference type="RefSeq" id="WP_014255717.1">
    <property type="nucleotide sequence ID" value="NC_016627.1"/>
</dbReference>
<evidence type="ECO:0000256" key="6">
    <source>
        <dbReference type="ARBA" id="ARBA00022801"/>
    </source>
</evidence>
<evidence type="ECO:0000313" key="14">
    <source>
        <dbReference type="Proteomes" id="UP000005435"/>
    </source>
</evidence>
<evidence type="ECO:0000256" key="10">
    <source>
        <dbReference type="ARBA" id="ARBA00023295"/>
    </source>
</evidence>
<keyword evidence="8" id="KW-0411">Iron-sulfur</keyword>
<keyword evidence="4" id="KW-0479">Metal-binding</keyword>
<dbReference type="PIRSF" id="PIRSF001435">
    <property type="entry name" value="Nth"/>
    <property type="match status" value="1"/>
</dbReference>
<organism evidence="13 14">
    <name type="scientific">Acetivibrio clariflavus (strain DSM 19732 / NBRC 101661 / EBR45)</name>
    <name type="common">Clostridium clariflavum</name>
    <dbReference type="NCBI Taxonomy" id="720554"/>
    <lineage>
        <taxon>Bacteria</taxon>
        <taxon>Bacillati</taxon>
        <taxon>Bacillota</taxon>
        <taxon>Clostridia</taxon>
        <taxon>Eubacteriales</taxon>
        <taxon>Oscillospiraceae</taxon>
        <taxon>Acetivibrio</taxon>
    </lineage>
</organism>
<dbReference type="GO" id="GO:0051539">
    <property type="term" value="F:4 iron, 4 sulfur cluster binding"/>
    <property type="evidence" value="ECO:0007669"/>
    <property type="project" value="UniProtKB-KW"/>
</dbReference>
<evidence type="ECO:0000259" key="11">
    <source>
        <dbReference type="SMART" id="SM00278"/>
    </source>
</evidence>
<dbReference type="GO" id="GO:0006284">
    <property type="term" value="P:base-excision repair"/>
    <property type="evidence" value="ECO:0007669"/>
    <property type="project" value="InterPro"/>
</dbReference>
<dbReference type="InterPro" id="IPR004035">
    <property type="entry name" value="Endouclease-III_FeS-bd_BS"/>
</dbReference>
<evidence type="ECO:0000256" key="9">
    <source>
        <dbReference type="ARBA" id="ARBA00023204"/>
    </source>
</evidence>
<keyword evidence="3" id="KW-0004">4Fe-4S</keyword>
<evidence type="ECO:0000256" key="2">
    <source>
        <dbReference type="ARBA" id="ARBA00008343"/>
    </source>
</evidence>
<dbReference type="GO" id="GO:0003677">
    <property type="term" value="F:DNA binding"/>
    <property type="evidence" value="ECO:0007669"/>
    <property type="project" value="InterPro"/>
</dbReference>
<dbReference type="SMART" id="SM00278">
    <property type="entry name" value="HhH1"/>
    <property type="match status" value="1"/>
</dbReference>
<evidence type="ECO:0000256" key="4">
    <source>
        <dbReference type="ARBA" id="ARBA00022723"/>
    </source>
</evidence>
<dbReference type="InterPro" id="IPR003265">
    <property type="entry name" value="HhH-GPD_domain"/>
</dbReference>
<dbReference type="EMBL" id="CP003065">
    <property type="protein sequence ID" value="AEV69152.1"/>
    <property type="molecule type" value="Genomic_DNA"/>
</dbReference>
<keyword evidence="6 13" id="KW-0378">Hydrolase</keyword>
<dbReference type="InterPro" id="IPR011257">
    <property type="entry name" value="DNA_glycosylase"/>
</dbReference>
<dbReference type="Gene3D" id="1.10.340.30">
    <property type="entry name" value="Hypothetical protein, domain 2"/>
    <property type="match status" value="1"/>
</dbReference>
<dbReference type="STRING" id="720554.Clocl_2583"/>
<keyword evidence="13" id="KW-0255">Endonuclease</keyword>
<dbReference type="eggNOG" id="COG2231">
    <property type="taxonomic scope" value="Bacteria"/>
</dbReference>
<dbReference type="SUPFAM" id="SSF48150">
    <property type="entry name" value="DNA-glycosylase"/>
    <property type="match status" value="1"/>
</dbReference>
<dbReference type="PANTHER" id="PTHR10359:SF19">
    <property type="entry name" value="DNA REPAIR GLYCOSYLASE MJ1434-RELATED"/>
    <property type="match status" value="1"/>
</dbReference>
<dbReference type="PANTHER" id="PTHR10359">
    <property type="entry name" value="A/G-SPECIFIC ADENINE GLYCOSYLASE/ENDONUCLEASE III"/>
    <property type="match status" value="1"/>
</dbReference>
<evidence type="ECO:0000259" key="12">
    <source>
        <dbReference type="SMART" id="SM00478"/>
    </source>
</evidence>
<keyword evidence="9" id="KW-0234">DNA repair</keyword>
<dbReference type="GO" id="GO:0016798">
    <property type="term" value="F:hydrolase activity, acting on glycosyl bonds"/>
    <property type="evidence" value="ECO:0007669"/>
    <property type="project" value="UniProtKB-KW"/>
</dbReference>
<dbReference type="PROSITE" id="PS00764">
    <property type="entry name" value="ENDONUCLEASE_III_1"/>
    <property type="match status" value="1"/>
</dbReference>
<name>G8M0S1_ACECE</name>
<dbReference type="KEGG" id="ccl:Clocl_2583"/>
<reference evidence="14" key="1">
    <citation type="submission" date="2011-12" db="EMBL/GenBank/DDBJ databases">
        <title>Complete sequence of Clostridium clariflavum DSM 19732.</title>
        <authorList>
            <consortium name="US DOE Joint Genome Institute"/>
            <person name="Lucas S."/>
            <person name="Han J."/>
            <person name="Lapidus A."/>
            <person name="Cheng J.-F."/>
            <person name="Goodwin L."/>
            <person name="Pitluck S."/>
            <person name="Peters L."/>
            <person name="Teshima H."/>
            <person name="Detter J.C."/>
            <person name="Han C."/>
            <person name="Tapia R."/>
            <person name="Land M."/>
            <person name="Hauser L."/>
            <person name="Kyrpides N."/>
            <person name="Ivanova N."/>
            <person name="Pagani I."/>
            <person name="Kitzmiller T."/>
            <person name="Lynd L."/>
            <person name="Izquierdo J."/>
            <person name="Woyke T."/>
        </authorList>
    </citation>
    <scope>NUCLEOTIDE SEQUENCE [LARGE SCALE GENOMIC DNA]</scope>
    <source>
        <strain evidence="14">DSM 19732 / NBRC 101661 / EBR45</strain>
    </source>
</reference>
<evidence type="ECO:0000256" key="8">
    <source>
        <dbReference type="ARBA" id="ARBA00023014"/>
    </source>
</evidence>
<dbReference type="CDD" id="cd00056">
    <property type="entry name" value="ENDO3c"/>
    <property type="match status" value="1"/>
</dbReference>
<dbReference type="InterPro" id="IPR023170">
    <property type="entry name" value="HhH_base_excis_C"/>
</dbReference>
<proteinExistence type="inferred from homology"/>
<evidence type="ECO:0000256" key="3">
    <source>
        <dbReference type="ARBA" id="ARBA00022485"/>
    </source>
</evidence>
<keyword evidence="10 13" id="KW-0326">Glycosidase</keyword>
<evidence type="ECO:0000313" key="13">
    <source>
        <dbReference type="EMBL" id="AEV69152.1"/>
    </source>
</evidence>
<sequence length="228" mass="26175">MKVKSEAAGIKEQLLNIYSLLFLKYGDQHWWPADTQFEVIVGAVLTQFISWKNVVKAIDNIKEKDLLDIHKLYECDIELLKELIKPAGFFNRKAVILKAVLVFIMENYNGDLDKMFQTSLEVLREKLLNVKGIGPETADSILLYAGSKRIFVVDAYTVRIFTRLGFLTGTENYHQVQKFFMENLPEEVDLYNQYHALIVKLGSECCSGKKPKCLECVLKDLCQFATFS</sequence>
<dbReference type="GO" id="GO:0046872">
    <property type="term" value="F:metal ion binding"/>
    <property type="evidence" value="ECO:0007669"/>
    <property type="project" value="UniProtKB-KW"/>
</dbReference>
<dbReference type="AlphaFoldDB" id="G8M0S1"/>
<keyword evidence="5" id="KW-0227">DNA damage</keyword>